<keyword evidence="3" id="KW-1185">Reference proteome</keyword>
<evidence type="ECO:0000313" key="3">
    <source>
        <dbReference type="Proteomes" id="UP000243217"/>
    </source>
</evidence>
<name>A0A1W0A4K6_9STRA</name>
<gene>
    <name evidence="2" type="ORF">THRCLA_02610</name>
</gene>
<accession>A0A1W0A4K6</accession>
<reference evidence="2 3" key="1">
    <citation type="journal article" date="2014" name="Genome Biol. Evol.">
        <title>The secreted proteins of Achlya hypogyna and Thraustotheca clavata identify the ancestral oomycete secretome and reveal gene acquisitions by horizontal gene transfer.</title>
        <authorList>
            <person name="Misner I."/>
            <person name="Blouin N."/>
            <person name="Leonard G."/>
            <person name="Richards T.A."/>
            <person name="Lane C.E."/>
        </authorList>
    </citation>
    <scope>NUCLEOTIDE SEQUENCE [LARGE SCALE GENOMIC DNA]</scope>
    <source>
        <strain evidence="2 3">ATCC 34112</strain>
    </source>
</reference>
<organism evidence="2 3">
    <name type="scientific">Thraustotheca clavata</name>
    <dbReference type="NCBI Taxonomy" id="74557"/>
    <lineage>
        <taxon>Eukaryota</taxon>
        <taxon>Sar</taxon>
        <taxon>Stramenopiles</taxon>
        <taxon>Oomycota</taxon>
        <taxon>Saprolegniomycetes</taxon>
        <taxon>Saprolegniales</taxon>
        <taxon>Achlyaceae</taxon>
        <taxon>Thraustotheca</taxon>
    </lineage>
</organism>
<dbReference type="EMBL" id="JNBS01000484">
    <property type="protein sequence ID" value="OQS05214.1"/>
    <property type="molecule type" value="Genomic_DNA"/>
</dbReference>
<keyword evidence="1" id="KW-0175">Coiled coil</keyword>
<proteinExistence type="predicted"/>
<protein>
    <submittedName>
        <fullName evidence="2">Uncharacterized protein</fullName>
    </submittedName>
</protein>
<sequence length="357" mass="42198">MHFPSALDRKDLARIRKQKYNRDRLRQKRSEYQLELQELQSELVKLSSFLADTRKQQKIGILQWEEVALALKEETTLSLHQNRALKKQVETYTNLCRTMKTWVSHRIIHASINPNLTTWRHTTIASEETSRKLGLDWISKRMYHILPSAIQASGLPSDLTDYYRIDVEMLDDSYRLSEYKQRLEPVSFAVAQRTLSNQYFEIFDGDEEERQDEDFTYIRYPSVYGQTHNVPYTEKMLVRQFKEQDKYVVLTHGVPDDEKYKDPIRCDWSAWVVATRVSSTHTLLQFGYISFGLRNDAGYLPLSKEVLELASYTTDEDLQFKKFCQIQRDDRARRYAEDVIAFRKKCSQTQAAMLEEI</sequence>
<dbReference type="Proteomes" id="UP000243217">
    <property type="component" value="Unassembled WGS sequence"/>
</dbReference>
<dbReference type="OrthoDB" id="59711at2759"/>
<evidence type="ECO:0000313" key="2">
    <source>
        <dbReference type="EMBL" id="OQS05214.1"/>
    </source>
</evidence>
<comment type="caution">
    <text evidence="2">The sequence shown here is derived from an EMBL/GenBank/DDBJ whole genome shotgun (WGS) entry which is preliminary data.</text>
</comment>
<evidence type="ECO:0000256" key="1">
    <source>
        <dbReference type="SAM" id="Coils"/>
    </source>
</evidence>
<feature type="coiled-coil region" evidence="1">
    <location>
        <begin position="15"/>
        <end position="56"/>
    </location>
</feature>
<dbReference type="AlphaFoldDB" id="A0A1W0A4K6"/>